<organism evidence="2 3">
    <name type="scientific">Rhizopus delemar</name>
    <dbReference type="NCBI Taxonomy" id="936053"/>
    <lineage>
        <taxon>Eukaryota</taxon>
        <taxon>Fungi</taxon>
        <taxon>Fungi incertae sedis</taxon>
        <taxon>Mucoromycota</taxon>
        <taxon>Mucoromycotina</taxon>
        <taxon>Mucoromycetes</taxon>
        <taxon>Mucorales</taxon>
        <taxon>Mucorineae</taxon>
        <taxon>Rhizopodaceae</taxon>
        <taxon>Rhizopus</taxon>
    </lineage>
</organism>
<proteinExistence type="predicted"/>
<keyword evidence="3" id="KW-1185">Reference proteome</keyword>
<sequence length="105" mass="11150">MQTRKITSLSSTTPTESGIPTGRARQLSWCRRRVTSPMLSTRDLGAWWCSGAPRHTLHVHPAGTVPSCASPSCSRPSSHNDLARRQHAGAALPADAAGVPVTPAR</sequence>
<evidence type="ECO:0000313" key="2">
    <source>
        <dbReference type="EMBL" id="KAG1535243.1"/>
    </source>
</evidence>
<feature type="compositionally biased region" description="Low complexity" evidence="1">
    <location>
        <begin position="88"/>
        <end position="105"/>
    </location>
</feature>
<comment type="caution">
    <text evidence="2">The sequence shown here is derived from an EMBL/GenBank/DDBJ whole genome shotgun (WGS) entry which is preliminary data.</text>
</comment>
<name>A0A9P7C4V4_9FUNG</name>
<evidence type="ECO:0000313" key="3">
    <source>
        <dbReference type="Proteomes" id="UP000740926"/>
    </source>
</evidence>
<dbReference type="AlphaFoldDB" id="A0A9P7C4V4"/>
<feature type="region of interest" description="Disordered" evidence="1">
    <location>
        <begin position="1"/>
        <end position="25"/>
    </location>
</feature>
<feature type="compositionally biased region" description="Polar residues" evidence="1">
    <location>
        <begin position="1"/>
        <end position="18"/>
    </location>
</feature>
<dbReference type="EMBL" id="JAANIU010008364">
    <property type="protein sequence ID" value="KAG1535243.1"/>
    <property type="molecule type" value="Genomic_DNA"/>
</dbReference>
<reference evidence="2 3" key="1">
    <citation type="journal article" date="2020" name="Microb. Genom.">
        <title>Genetic diversity of clinical and environmental Mucorales isolates obtained from an investigation of mucormycosis cases among solid organ transplant recipients.</title>
        <authorList>
            <person name="Nguyen M.H."/>
            <person name="Kaul D."/>
            <person name="Muto C."/>
            <person name="Cheng S.J."/>
            <person name="Richter R.A."/>
            <person name="Bruno V.M."/>
            <person name="Liu G."/>
            <person name="Beyhan S."/>
            <person name="Sundermann A.J."/>
            <person name="Mounaud S."/>
            <person name="Pasculle A.W."/>
            <person name="Nierman W.C."/>
            <person name="Driscoll E."/>
            <person name="Cumbie R."/>
            <person name="Clancy C.J."/>
            <person name="Dupont C.L."/>
        </authorList>
    </citation>
    <scope>NUCLEOTIDE SEQUENCE [LARGE SCALE GENOMIC DNA]</scope>
    <source>
        <strain evidence="2 3">GL24</strain>
    </source>
</reference>
<accession>A0A9P7C4V4</accession>
<feature type="region of interest" description="Disordered" evidence="1">
    <location>
        <begin position="69"/>
        <end position="105"/>
    </location>
</feature>
<evidence type="ECO:0000256" key="1">
    <source>
        <dbReference type="SAM" id="MobiDB-lite"/>
    </source>
</evidence>
<gene>
    <name evidence="2" type="ORF">G6F50_015354</name>
</gene>
<dbReference type="Proteomes" id="UP000740926">
    <property type="component" value="Unassembled WGS sequence"/>
</dbReference>
<protein>
    <submittedName>
        <fullName evidence="2">Uncharacterized protein</fullName>
    </submittedName>
</protein>